<gene>
    <name evidence="2" type="primary">melR_6</name>
    <name evidence="2" type="ORF">PAECIP111802_06430</name>
</gene>
<dbReference type="PROSITE" id="PS50932">
    <property type="entry name" value="HTH_LACI_2"/>
    <property type="match status" value="1"/>
</dbReference>
<dbReference type="CDD" id="cd01392">
    <property type="entry name" value="HTH_LacI"/>
    <property type="match status" value="1"/>
</dbReference>
<dbReference type="InterPro" id="IPR000843">
    <property type="entry name" value="HTH_LacI"/>
</dbReference>
<sequence>MITIKQISELANVSQATVSRVLNDDYTLAVTEETRRNIINIAREHQYVKRERKNAGTAGKKKKTADKVAIFLCQIEDEMNNPYFISIRNGIEKECADQGLSTATYTFNALFQQDIKADFMGIVVVGKVHPDAVEIVNKGSSNIVYIDYSPNENVYDSVTVDLEKAMEAVLEHLTARGYHDIGFIGGSSKEYVSVGETIVTDDKRYRSYKRLMGERGRYNEQHVFLGEYTMSDGYRLMKAAIESGHLPEAFVIACDPMAVGALKALQDFDIKVPSQVALVSFDDTELAQYASCPLSSVKIYTEEMGRAGIQLLLSRTKGREIPYKVTIPTGLTVRHSSAAK</sequence>
<reference evidence="2 3" key="1">
    <citation type="submission" date="2021-06" db="EMBL/GenBank/DDBJ databases">
        <authorList>
            <person name="Criscuolo A."/>
        </authorList>
    </citation>
    <scope>NUCLEOTIDE SEQUENCE [LARGE SCALE GENOMIC DNA]</scope>
    <source>
        <strain evidence="3">CIP 111802</strain>
    </source>
</reference>
<dbReference type="InterPro" id="IPR046335">
    <property type="entry name" value="LacI/GalR-like_sensor"/>
</dbReference>
<evidence type="ECO:0000313" key="2">
    <source>
        <dbReference type="EMBL" id="CAG7656502.1"/>
    </source>
</evidence>
<dbReference type="PANTHER" id="PTHR30146">
    <property type="entry name" value="LACI-RELATED TRANSCRIPTIONAL REPRESSOR"/>
    <property type="match status" value="1"/>
</dbReference>
<dbReference type="SMART" id="SM00354">
    <property type="entry name" value="HTH_LACI"/>
    <property type="match status" value="1"/>
</dbReference>
<keyword evidence="3" id="KW-1185">Reference proteome</keyword>
<evidence type="ECO:0000313" key="3">
    <source>
        <dbReference type="Proteomes" id="UP000730618"/>
    </source>
</evidence>
<dbReference type="PANTHER" id="PTHR30146:SF149">
    <property type="entry name" value="HTH-TYPE TRANSCRIPTIONAL REGULATOR EBGR"/>
    <property type="match status" value="1"/>
</dbReference>
<protein>
    <submittedName>
        <fullName evidence="2">HTH-type transcriptional repressor MelR</fullName>
    </submittedName>
</protein>
<name>A0ABM8VSJ0_9BACL</name>
<dbReference type="RefSeq" id="WP_218102642.1">
    <property type="nucleotide sequence ID" value="NZ_CAJVCE010000030.1"/>
</dbReference>
<comment type="caution">
    <text evidence="2">The sequence shown here is derived from an EMBL/GenBank/DDBJ whole genome shotgun (WGS) entry which is preliminary data.</text>
</comment>
<dbReference type="EMBL" id="CAJVCE010000030">
    <property type="protein sequence ID" value="CAG7656502.1"/>
    <property type="molecule type" value="Genomic_DNA"/>
</dbReference>
<dbReference type="CDD" id="cd01544">
    <property type="entry name" value="PBP1_GalR"/>
    <property type="match status" value="1"/>
</dbReference>
<organism evidence="2 3">
    <name type="scientific">Paenibacillus allorhizosphaerae</name>
    <dbReference type="NCBI Taxonomy" id="2849866"/>
    <lineage>
        <taxon>Bacteria</taxon>
        <taxon>Bacillati</taxon>
        <taxon>Bacillota</taxon>
        <taxon>Bacilli</taxon>
        <taxon>Bacillales</taxon>
        <taxon>Paenibacillaceae</taxon>
        <taxon>Paenibacillus</taxon>
    </lineage>
</organism>
<feature type="domain" description="HTH lacI-type" evidence="1">
    <location>
        <begin position="2"/>
        <end position="62"/>
    </location>
</feature>
<dbReference type="Pfam" id="PF00356">
    <property type="entry name" value="LacI"/>
    <property type="match status" value="1"/>
</dbReference>
<proteinExistence type="predicted"/>
<dbReference type="Pfam" id="PF13377">
    <property type="entry name" value="Peripla_BP_3"/>
    <property type="match status" value="1"/>
</dbReference>
<evidence type="ECO:0000259" key="1">
    <source>
        <dbReference type="PROSITE" id="PS50932"/>
    </source>
</evidence>
<accession>A0ABM8VSJ0</accession>
<dbReference type="Proteomes" id="UP000730618">
    <property type="component" value="Unassembled WGS sequence"/>
</dbReference>